<sequence length="58" mass="6680">MKHKVVSKFTLFIFSFDERGVWGVESLCCFSSIFTHCQESLERKTEEKGQVVSPYDGT</sequence>
<protein>
    <submittedName>
        <fullName evidence="1">Uncharacterized protein</fullName>
    </submittedName>
</protein>
<organism evidence="1 2">
    <name type="scientific">Daphnia magna</name>
    <dbReference type="NCBI Taxonomy" id="35525"/>
    <lineage>
        <taxon>Eukaryota</taxon>
        <taxon>Metazoa</taxon>
        <taxon>Ecdysozoa</taxon>
        <taxon>Arthropoda</taxon>
        <taxon>Crustacea</taxon>
        <taxon>Branchiopoda</taxon>
        <taxon>Diplostraca</taxon>
        <taxon>Cladocera</taxon>
        <taxon>Anomopoda</taxon>
        <taxon>Daphniidae</taxon>
        <taxon>Daphnia</taxon>
    </lineage>
</organism>
<proteinExistence type="predicted"/>
<accession>A0A165A415</accession>
<dbReference type="Proteomes" id="UP000076858">
    <property type="component" value="Unassembled WGS sequence"/>
</dbReference>
<comment type="caution">
    <text evidence="1">The sequence shown here is derived from an EMBL/GenBank/DDBJ whole genome shotgun (WGS) entry which is preliminary data.</text>
</comment>
<reference evidence="1 2" key="1">
    <citation type="submission" date="2016-03" db="EMBL/GenBank/DDBJ databases">
        <title>EvidentialGene: Evidence-directed Construction of Genes on Genomes.</title>
        <authorList>
            <person name="Gilbert D.G."/>
            <person name="Choi J.-H."/>
            <person name="Mockaitis K."/>
            <person name="Colbourne J."/>
            <person name="Pfrender M."/>
        </authorList>
    </citation>
    <scope>NUCLEOTIDE SEQUENCE [LARGE SCALE GENOMIC DNA]</scope>
    <source>
        <strain evidence="1 2">Xinb3</strain>
        <tissue evidence="1">Complete organism</tissue>
    </source>
</reference>
<evidence type="ECO:0000313" key="1">
    <source>
        <dbReference type="EMBL" id="KZS17152.1"/>
    </source>
</evidence>
<keyword evidence="2" id="KW-1185">Reference proteome</keyword>
<name>A0A165A415_9CRUS</name>
<evidence type="ECO:0000313" key="2">
    <source>
        <dbReference type="Proteomes" id="UP000076858"/>
    </source>
</evidence>
<gene>
    <name evidence="1" type="ORF">APZ42_016739</name>
</gene>
<dbReference type="EMBL" id="LRGB01000642">
    <property type="protein sequence ID" value="KZS17152.1"/>
    <property type="molecule type" value="Genomic_DNA"/>
</dbReference>
<dbReference type="AlphaFoldDB" id="A0A165A415"/>